<evidence type="ECO:0000313" key="12">
    <source>
        <dbReference type="EMBL" id="TRM66794.1"/>
    </source>
</evidence>
<evidence type="ECO:0000256" key="8">
    <source>
        <dbReference type="ARBA" id="ARBA00023163"/>
    </source>
</evidence>
<evidence type="ECO:0000256" key="6">
    <source>
        <dbReference type="ARBA" id="ARBA00022833"/>
    </source>
</evidence>
<evidence type="ECO:0000256" key="1">
    <source>
        <dbReference type="ARBA" id="ARBA00000900"/>
    </source>
</evidence>
<evidence type="ECO:0000256" key="9">
    <source>
        <dbReference type="PROSITE-ProRule" id="PRU00175"/>
    </source>
</evidence>
<dbReference type="PANTHER" id="PTHR46077:SF1">
    <property type="entry name" value="TOP1 BINDING ARGININE_SERINE RICH PROTEIN, E3 UBIQUITIN LIGASE"/>
    <property type="match status" value="1"/>
</dbReference>
<feature type="compositionally biased region" description="Basic and acidic residues" evidence="10">
    <location>
        <begin position="424"/>
        <end position="452"/>
    </location>
</feature>
<organism evidence="12 13">
    <name type="scientific">Schizophyllum amplum</name>
    <dbReference type="NCBI Taxonomy" id="97359"/>
    <lineage>
        <taxon>Eukaryota</taxon>
        <taxon>Fungi</taxon>
        <taxon>Dikarya</taxon>
        <taxon>Basidiomycota</taxon>
        <taxon>Agaricomycotina</taxon>
        <taxon>Agaricomycetes</taxon>
        <taxon>Agaricomycetidae</taxon>
        <taxon>Agaricales</taxon>
        <taxon>Schizophyllaceae</taxon>
        <taxon>Schizophyllum</taxon>
    </lineage>
</organism>
<dbReference type="Proteomes" id="UP000320762">
    <property type="component" value="Unassembled WGS sequence"/>
</dbReference>
<evidence type="ECO:0000256" key="4">
    <source>
        <dbReference type="ARBA" id="ARBA00022723"/>
    </source>
</evidence>
<dbReference type="PROSITE" id="PS00518">
    <property type="entry name" value="ZF_RING_1"/>
    <property type="match status" value="1"/>
</dbReference>
<keyword evidence="7" id="KW-0805">Transcription regulation</keyword>
<dbReference type="GO" id="GO:0006513">
    <property type="term" value="P:protein monoubiquitination"/>
    <property type="evidence" value="ECO:0007669"/>
    <property type="project" value="TreeGrafter"/>
</dbReference>
<evidence type="ECO:0000256" key="7">
    <source>
        <dbReference type="ARBA" id="ARBA00023015"/>
    </source>
</evidence>
<keyword evidence="6" id="KW-0862">Zinc</keyword>
<dbReference type="GO" id="GO:0000209">
    <property type="term" value="P:protein polyubiquitination"/>
    <property type="evidence" value="ECO:0007669"/>
    <property type="project" value="TreeGrafter"/>
</dbReference>
<keyword evidence="13" id="KW-1185">Reference proteome</keyword>
<feature type="region of interest" description="Disordered" evidence="10">
    <location>
        <begin position="284"/>
        <end position="492"/>
    </location>
</feature>
<evidence type="ECO:0000256" key="10">
    <source>
        <dbReference type="SAM" id="MobiDB-lite"/>
    </source>
</evidence>
<feature type="compositionally biased region" description="Low complexity" evidence="10">
    <location>
        <begin position="374"/>
        <end position="389"/>
    </location>
</feature>
<dbReference type="SUPFAM" id="SSF57850">
    <property type="entry name" value="RING/U-box"/>
    <property type="match status" value="1"/>
</dbReference>
<dbReference type="PANTHER" id="PTHR46077">
    <property type="entry name" value="E3 UBIQUITIN-PROTEIN LIGASE TOPORS"/>
    <property type="match status" value="1"/>
</dbReference>
<dbReference type="OrthoDB" id="21204at2759"/>
<dbReference type="PROSITE" id="PS50089">
    <property type="entry name" value="ZF_RING_2"/>
    <property type="match status" value="1"/>
</dbReference>
<reference evidence="12 13" key="1">
    <citation type="journal article" date="2019" name="New Phytol.">
        <title>Comparative genomics reveals unique wood-decay strategies and fruiting body development in the Schizophyllaceae.</title>
        <authorList>
            <person name="Almasi E."/>
            <person name="Sahu N."/>
            <person name="Krizsan K."/>
            <person name="Balint B."/>
            <person name="Kovacs G.M."/>
            <person name="Kiss B."/>
            <person name="Cseklye J."/>
            <person name="Drula E."/>
            <person name="Henrissat B."/>
            <person name="Nagy I."/>
            <person name="Chovatia M."/>
            <person name="Adam C."/>
            <person name="LaButti K."/>
            <person name="Lipzen A."/>
            <person name="Riley R."/>
            <person name="Grigoriev I.V."/>
            <person name="Nagy L.G."/>
        </authorList>
    </citation>
    <scope>NUCLEOTIDE SEQUENCE [LARGE SCALE GENOMIC DNA]</scope>
    <source>
        <strain evidence="12 13">NL-1724</strain>
    </source>
</reference>
<keyword evidence="4" id="KW-0479">Metal-binding</keyword>
<dbReference type="STRING" id="97359.A0A550CPW0"/>
<keyword evidence="8" id="KW-0804">Transcription</keyword>
<dbReference type="InterPro" id="IPR013083">
    <property type="entry name" value="Znf_RING/FYVE/PHD"/>
</dbReference>
<feature type="compositionally biased region" description="Basic and acidic residues" evidence="10">
    <location>
        <begin position="712"/>
        <end position="722"/>
    </location>
</feature>
<dbReference type="EMBL" id="VDMD01000003">
    <property type="protein sequence ID" value="TRM66794.1"/>
    <property type="molecule type" value="Genomic_DNA"/>
</dbReference>
<feature type="compositionally biased region" description="Basic and acidic residues" evidence="10">
    <location>
        <begin position="361"/>
        <end position="373"/>
    </location>
</feature>
<dbReference type="GO" id="GO:0008270">
    <property type="term" value="F:zinc ion binding"/>
    <property type="evidence" value="ECO:0007669"/>
    <property type="project" value="UniProtKB-KW"/>
</dbReference>
<keyword evidence="3" id="KW-0808">Transferase</keyword>
<evidence type="ECO:0000259" key="11">
    <source>
        <dbReference type="PROSITE" id="PS50089"/>
    </source>
</evidence>
<feature type="domain" description="RING-type" evidence="11">
    <location>
        <begin position="40"/>
        <end position="79"/>
    </location>
</feature>
<feature type="compositionally biased region" description="Basic and acidic residues" evidence="10">
    <location>
        <begin position="614"/>
        <end position="643"/>
    </location>
</feature>
<feature type="region of interest" description="Disordered" evidence="10">
    <location>
        <begin position="512"/>
        <end position="764"/>
    </location>
</feature>
<dbReference type="SMART" id="SM00184">
    <property type="entry name" value="RING"/>
    <property type="match status" value="1"/>
</dbReference>
<proteinExistence type="predicted"/>
<dbReference type="AlphaFoldDB" id="A0A550CPW0"/>
<dbReference type="InterPro" id="IPR017907">
    <property type="entry name" value="Znf_RING_CS"/>
</dbReference>
<feature type="compositionally biased region" description="Basic and acidic residues" evidence="10">
    <location>
        <begin position="741"/>
        <end position="755"/>
    </location>
</feature>
<dbReference type="GO" id="GO:0061630">
    <property type="term" value="F:ubiquitin protein ligase activity"/>
    <property type="evidence" value="ECO:0007669"/>
    <property type="project" value="UniProtKB-EC"/>
</dbReference>
<dbReference type="InterPro" id="IPR001841">
    <property type="entry name" value="Znf_RING"/>
</dbReference>
<evidence type="ECO:0000256" key="2">
    <source>
        <dbReference type="ARBA" id="ARBA00012483"/>
    </source>
</evidence>
<gene>
    <name evidence="12" type="ORF">BD626DRAFT_164272</name>
</gene>
<evidence type="ECO:0000313" key="13">
    <source>
        <dbReference type="Proteomes" id="UP000320762"/>
    </source>
</evidence>
<name>A0A550CPW0_9AGAR</name>
<comment type="caution">
    <text evidence="12">The sequence shown here is derived from an EMBL/GenBank/DDBJ whole genome shotgun (WGS) entry which is preliminary data.</text>
</comment>
<dbReference type="Gene3D" id="3.30.40.10">
    <property type="entry name" value="Zinc/RING finger domain, C3HC4 (zinc finger)"/>
    <property type="match status" value="1"/>
</dbReference>
<comment type="catalytic activity">
    <reaction evidence="1">
        <text>S-ubiquitinyl-[E2 ubiquitin-conjugating enzyme]-L-cysteine + [acceptor protein]-L-lysine = [E2 ubiquitin-conjugating enzyme]-L-cysteine + N(6)-ubiquitinyl-[acceptor protein]-L-lysine.</text>
        <dbReference type="EC" id="2.3.2.27"/>
    </reaction>
</comment>
<feature type="compositionally biased region" description="Basic residues" evidence="10">
    <location>
        <begin position="311"/>
        <end position="349"/>
    </location>
</feature>
<accession>A0A550CPW0</accession>
<evidence type="ECO:0000256" key="3">
    <source>
        <dbReference type="ARBA" id="ARBA00022679"/>
    </source>
</evidence>
<dbReference type="EC" id="2.3.2.27" evidence="2"/>
<dbReference type="Pfam" id="PF13639">
    <property type="entry name" value="zf-RING_2"/>
    <property type="match status" value="1"/>
</dbReference>
<feature type="compositionally biased region" description="Low complexity" evidence="10">
    <location>
        <begin position="294"/>
        <end position="304"/>
    </location>
</feature>
<sequence length="790" mass="88221">MSRDDEVVKVEEEETHVEGIGIDHSDTEEQVDFEDDGYNCSICLQEFVDRTVIPTCSHEFCFECLLIWTEQSRRCPLCTQNIGDHLIHNIRSNYDYQRHYLTLLRTSPKPLQATRSTTAAPIRRRRAEREWGRRAAQREELDRLEESLRKRRWVYEHGSYAKHVASNSFTRYRPYPTPAQFSASQDLISRTTVFLRRELQVWVNLDVEFLTTFIISIMKSIDIRSESAVKLLAEFLDMDSPYLEGNRHPNAEHFAHEVYSFVRSPYKDLFVYDRVVQYDTDIPYPAASRHRPSHYSPRSASPAPARDRAASRRISRSRSRSPRPGKRRSRSGSRSRSAARQRRRTSRRRYSPELSWSPSGRYHDSERDRRSRDPSPMSGLSPSAPGLSSFQNTASAHLGAGDPIGRRRRSVYRAETDYSSEAGAHGRETKPRLCDRTRGLSEKTRGKLPERGARHHHTRDSDDGTRSLSPGSGSACASDRHGDEVDGEVDGTEANARSLACIEGGARIEGAAHEGTVMDAPRERTKKPPRQFSLRDSVHAHILGNTSSRASRAAIQRPPHAGIQRPSRPGIQQPHQPSESSKEVSAEENDAAPAQENNDAGMQDNVAGAARKPSLLERLSDASVGTEREASDSRRPSLLDRLSDSLTTHPTPVSDEAAPGGIGLSTTPGGERSVASEPPPSEQYQGRQAPEIMRKQSHHAASGTPLVSSTPRHAEEEGHGDAESASSARPDEARACLLRRLMQEKGAVRRGEQRNATDSADGLAMEAELRTRAKVRLRLAALKRDTGDVA</sequence>
<evidence type="ECO:0000256" key="5">
    <source>
        <dbReference type="ARBA" id="ARBA00022771"/>
    </source>
</evidence>
<protein>
    <recommendedName>
        <fullName evidence="2">RING-type E3 ubiquitin transferase</fullName>
        <ecNumber evidence="2">2.3.2.27</ecNumber>
    </recommendedName>
</protein>
<keyword evidence="5 9" id="KW-0863">Zinc-finger</keyword>